<keyword evidence="3 6" id="KW-0489">Methyltransferase</keyword>
<keyword evidence="4 6" id="KW-0808">Transferase</keyword>
<evidence type="ECO:0000256" key="2">
    <source>
        <dbReference type="ARBA" id="ARBA00022552"/>
    </source>
</evidence>
<dbReference type="RefSeq" id="WP_073148251.1">
    <property type="nucleotide sequence ID" value="NZ_FQYY01000002.1"/>
</dbReference>
<dbReference type="EMBL" id="FQYY01000002">
    <property type="protein sequence ID" value="SHI49876.1"/>
    <property type="molecule type" value="Genomic_DNA"/>
</dbReference>
<protein>
    <recommendedName>
        <fullName evidence="6">Ribosomal RNA large subunit methyltransferase F</fullName>
        <ecNumber evidence="6">2.1.1.181</ecNumber>
    </recommendedName>
    <alternativeName>
        <fullName evidence="6">23S rRNA mA1618 methyltransferase</fullName>
    </alternativeName>
    <alternativeName>
        <fullName evidence="6">rRNA adenine N-6-methyltransferase</fullName>
    </alternativeName>
</protein>
<reference evidence="7 8" key="1">
    <citation type="submission" date="2016-11" db="EMBL/GenBank/DDBJ databases">
        <authorList>
            <person name="Jaros S."/>
            <person name="Januszkiewicz K."/>
            <person name="Wedrychowicz H."/>
        </authorList>
    </citation>
    <scope>NUCLEOTIDE SEQUENCE [LARGE SCALE GENOMIC DNA]</scope>
    <source>
        <strain evidence="7 8">DSM 21425</strain>
    </source>
</reference>
<dbReference type="EC" id="2.1.1.181" evidence="6"/>
<dbReference type="STRING" id="579105.SAMN04488096_102126"/>
<evidence type="ECO:0000256" key="1">
    <source>
        <dbReference type="ARBA" id="ARBA00022490"/>
    </source>
</evidence>
<evidence type="ECO:0000256" key="3">
    <source>
        <dbReference type="ARBA" id="ARBA00022603"/>
    </source>
</evidence>
<organism evidence="7 8">
    <name type="scientific">Mesonia phycicola</name>
    <dbReference type="NCBI Taxonomy" id="579105"/>
    <lineage>
        <taxon>Bacteria</taxon>
        <taxon>Pseudomonadati</taxon>
        <taxon>Bacteroidota</taxon>
        <taxon>Flavobacteriia</taxon>
        <taxon>Flavobacteriales</taxon>
        <taxon>Flavobacteriaceae</taxon>
        <taxon>Mesonia</taxon>
    </lineage>
</organism>
<evidence type="ECO:0000313" key="8">
    <source>
        <dbReference type="Proteomes" id="UP000184225"/>
    </source>
</evidence>
<dbReference type="Pfam" id="PF05971">
    <property type="entry name" value="Methyltransf_10"/>
    <property type="match status" value="1"/>
</dbReference>
<dbReference type="InterPro" id="IPR010286">
    <property type="entry name" value="METTL16/RlmF"/>
</dbReference>
<keyword evidence="5 6" id="KW-0949">S-adenosyl-L-methionine</keyword>
<comment type="subcellular location">
    <subcellularLocation>
        <location evidence="6">Cytoplasm</location>
    </subcellularLocation>
</comment>
<dbReference type="InterPro" id="IPR016909">
    <property type="entry name" value="rRNA_lsu_MeTfrase_F"/>
</dbReference>
<dbReference type="Gene3D" id="3.40.50.150">
    <property type="entry name" value="Vaccinia Virus protein VP39"/>
    <property type="match status" value="1"/>
</dbReference>
<dbReference type="GO" id="GO:0005737">
    <property type="term" value="C:cytoplasm"/>
    <property type="evidence" value="ECO:0007669"/>
    <property type="project" value="UniProtKB-SubCell"/>
</dbReference>
<dbReference type="GO" id="GO:0052907">
    <property type="term" value="F:23S rRNA (adenine(1618)-N(6))-methyltransferase activity"/>
    <property type="evidence" value="ECO:0007669"/>
    <property type="project" value="UniProtKB-EC"/>
</dbReference>
<evidence type="ECO:0000313" key="7">
    <source>
        <dbReference type="EMBL" id="SHI49876.1"/>
    </source>
</evidence>
<name>A0A1M6BMH7_9FLAO</name>
<dbReference type="CDD" id="cd02440">
    <property type="entry name" value="AdoMet_MTases"/>
    <property type="match status" value="1"/>
</dbReference>
<comment type="catalytic activity">
    <reaction evidence="6">
        <text>adenosine(1618) in 23S rRNA + S-adenosyl-L-methionine = N(6)-methyladenosine(1618) in 23S rRNA + S-adenosyl-L-homocysteine + H(+)</text>
        <dbReference type="Rhea" id="RHEA:16497"/>
        <dbReference type="Rhea" id="RHEA-COMP:10229"/>
        <dbReference type="Rhea" id="RHEA-COMP:10231"/>
        <dbReference type="ChEBI" id="CHEBI:15378"/>
        <dbReference type="ChEBI" id="CHEBI:57856"/>
        <dbReference type="ChEBI" id="CHEBI:59789"/>
        <dbReference type="ChEBI" id="CHEBI:74411"/>
        <dbReference type="ChEBI" id="CHEBI:74449"/>
        <dbReference type="EC" id="2.1.1.181"/>
    </reaction>
</comment>
<dbReference type="PIRSF" id="PIRSF029038">
    <property type="entry name" value="Mtase_YbiN_prd"/>
    <property type="match status" value="1"/>
</dbReference>
<dbReference type="PANTHER" id="PTHR13393">
    <property type="entry name" value="SAM-DEPENDENT METHYLTRANSFERASE"/>
    <property type="match status" value="1"/>
</dbReference>
<sequence length="318" mass="36466">MSTPKNVKEKPKLHPRNKNRDRYDLDALCDVSPKLNSFIKPNKWGTNSIDFSNPLAVKTLNAAILNYYYGIKFWDFPEKNLCPPIPGRAEYIHHIADLLSNYNEENIVRSEKIKCLDIGTGASCIYPVIGVAEYNWNFIATDVDAKSIESAQKIVKTNNSLKGKVNFKLQNNPRFIFRNILNEQDKIDVSICNPPFHASIEDAISGTKRKIKNLTGKKTDSVERNFSGNLNELVYKGGEFQFIQNMIFESKAFSKNCLWFTTLVSKQSNLKKIYKVLKKNNPSEIKTIDISVGNKTNRIVAWTYFTPLEREKWLKSKL</sequence>
<dbReference type="Proteomes" id="UP000184225">
    <property type="component" value="Unassembled WGS sequence"/>
</dbReference>
<keyword evidence="2 6" id="KW-0698">rRNA processing</keyword>
<gene>
    <name evidence="6" type="primary">rlmF</name>
    <name evidence="7" type="ORF">SAMN04488096_102126</name>
</gene>
<dbReference type="OrthoDB" id="1115728at2"/>
<dbReference type="PANTHER" id="PTHR13393:SF0">
    <property type="entry name" value="RNA N6-ADENOSINE-METHYLTRANSFERASE METTL16"/>
    <property type="match status" value="1"/>
</dbReference>
<keyword evidence="1 6" id="KW-0963">Cytoplasm</keyword>
<comment type="similarity">
    <text evidence="6">Belongs to the methyltransferase superfamily. METTL16/RlmF family.</text>
</comment>
<dbReference type="SUPFAM" id="SSF53335">
    <property type="entry name" value="S-adenosyl-L-methionine-dependent methyltransferases"/>
    <property type="match status" value="1"/>
</dbReference>
<dbReference type="HAMAP" id="MF_01848">
    <property type="entry name" value="23SrRNA_methyltr_F"/>
    <property type="match status" value="1"/>
</dbReference>
<dbReference type="AlphaFoldDB" id="A0A1M6BMH7"/>
<accession>A0A1M6BMH7</accession>
<comment type="function">
    <text evidence="6">Specifically methylates the adenine in position 1618 of 23S rRNA.</text>
</comment>
<dbReference type="GO" id="GO:0070475">
    <property type="term" value="P:rRNA base methylation"/>
    <property type="evidence" value="ECO:0007669"/>
    <property type="project" value="TreeGrafter"/>
</dbReference>
<dbReference type="NCBIfam" id="NF008725">
    <property type="entry name" value="PRK11727.1"/>
    <property type="match status" value="1"/>
</dbReference>
<evidence type="ECO:0000256" key="4">
    <source>
        <dbReference type="ARBA" id="ARBA00022679"/>
    </source>
</evidence>
<dbReference type="InterPro" id="IPR029063">
    <property type="entry name" value="SAM-dependent_MTases_sf"/>
</dbReference>
<evidence type="ECO:0000256" key="6">
    <source>
        <dbReference type="HAMAP-Rule" id="MF_01848"/>
    </source>
</evidence>
<proteinExistence type="inferred from homology"/>
<evidence type="ECO:0000256" key="5">
    <source>
        <dbReference type="ARBA" id="ARBA00022691"/>
    </source>
</evidence>
<keyword evidence="8" id="KW-1185">Reference proteome</keyword>